<proteinExistence type="predicted"/>
<organism evidence="1 2">
    <name type="scientific">Austropuccinia psidii MF-1</name>
    <dbReference type="NCBI Taxonomy" id="1389203"/>
    <lineage>
        <taxon>Eukaryota</taxon>
        <taxon>Fungi</taxon>
        <taxon>Dikarya</taxon>
        <taxon>Basidiomycota</taxon>
        <taxon>Pucciniomycotina</taxon>
        <taxon>Pucciniomycetes</taxon>
        <taxon>Pucciniales</taxon>
        <taxon>Sphaerophragmiaceae</taxon>
        <taxon>Austropuccinia</taxon>
    </lineage>
</organism>
<gene>
    <name evidence="1" type="ORF">O181_011091</name>
</gene>
<dbReference type="Proteomes" id="UP000765509">
    <property type="component" value="Unassembled WGS sequence"/>
</dbReference>
<sequence>MPICKPQALGWQTSPPRGIDLCNMAKLVRNTSGKKCQNAKQHNTIMNFTQKTQDLSISSKSDKFAQDLQNKKWPNNLKRQLEGSISEDELPSIIHKPIYNNKENFQIVVDGNEKINGNPFKTKSKRKLDLVNIMSFQMKELSMK</sequence>
<reference evidence="1" key="1">
    <citation type="submission" date="2021-03" db="EMBL/GenBank/DDBJ databases">
        <title>Draft genome sequence of rust myrtle Austropuccinia psidii MF-1, a brazilian biotype.</title>
        <authorList>
            <person name="Quecine M.C."/>
            <person name="Pachon D.M.R."/>
            <person name="Bonatelli M.L."/>
            <person name="Correr F.H."/>
            <person name="Franceschini L.M."/>
            <person name="Leite T.F."/>
            <person name="Margarido G.R.A."/>
            <person name="Almeida C.A."/>
            <person name="Ferrarezi J.A."/>
            <person name="Labate C.A."/>
        </authorList>
    </citation>
    <scope>NUCLEOTIDE SEQUENCE</scope>
    <source>
        <strain evidence="1">MF-1</strain>
    </source>
</reference>
<keyword evidence="2" id="KW-1185">Reference proteome</keyword>
<comment type="caution">
    <text evidence="1">The sequence shown here is derived from an EMBL/GenBank/DDBJ whole genome shotgun (WGS) entry which is preliminary data.</text>
</comment>
<name>A0A9Q3BS93_9BASI</name>
<dbReference type="AlphaFoldDB" id="A0A9Q3BS93"/>
<evidence type="ECO:0000313" key="1">
    <source>
        <dbReference type="EMBL" id="MBW0471376.1"/>
    </source>
</evidence>
<dbReference type="EMBL" id="AVOT02002740">
    <property type="protein sequence ID" value="MBW0471376.1"/>
    <property type="molecule type" value="Genomic_DNA"/>
</dbReference>
<protein>
    <submittedName>
        <fullName evidence="1">Uncharacterized protein</fullName>
    </submittedName>
</protein>
<accession>A0A9Q3BS93</accession>
<evidence type="ECO:0000313" key="2">
    <source>
        <dbReference type="Proteomes" id="UP000765509"/>
    </source>
</evidence>